<dbReference type="InterPro" id="IPR035906">
    <property type="entry name" value="MetI-like_sf"/>
</dbReference>
<feature type="transmembrane region" description="Helical" evidence="7">
    <location>
        <begin position="26"/>
        <end position="44"/>
    </location>
</feature>
<dbReference type="SUPFAM" id="SSF161098">
    <property type="entry name" value="MetI-like"/>
    <property type="match status" value="1"/>
</dbReference>
<keyword evidence="6 7" id="KW-0472">Membrane</keyword>
<comment type="similarity">
    <text evidence="7">Belongs to the binding-protein-dependent transport system permease family.</text>
</comment>
<keyword evidence="3" id="KW-1003">Cell membrane</keyword>
<dbReference type="GO" id="GO:0055085">
    <property type="term" value="P:transmembrane transport"/>
    <property type="evidence" value="ECO:0007669"/>
    <property type="project" value="InterPro"/>
</dbReference>
<comment type="caution">
    <text evidence="9">The sequence shown here is derived from an EMBL/GenBank/DDBJ whole genome shotgun (WGS) entry which is preliminary data.</text>
</comment>
<evidence type="ECO:0000256" key="2">
    <source>
        <dbReference type="ARBA" id="ARBA00022448"/>
    </source>
</evidence>
<feature type="transmembrane region" description="Helical" evidence="7">
    <location>
        <begin position="148"/>
        <end position="172"/>
    </location>
</feature>
<dbReference type="InterPro" id="IPR000515">
    <property type="entry name" value="MetI-like"/>
</dbReference>
<dbReference type="GO" id="GO:0005886">
    <property type="term" value="C:plasma membrane"/>
    <property type="evidence" value="ECO:0007669"/>
    <property type="project" value="UniProtKB-SubCell"/>
</dbReference>
<dbReference type="PANTHER" id="PTHR43163">
    <property type="entry name" value="DIPEPTIDE TRANSPORT SYSTEM PERMEASE PROTEIN DPPB-RELATED"/>
    <property type="match status" value="1"/>
</dbReference>
<keyword evidence="2 7" id="KW-0813">Transport</keyword>
<organism evidence="9 10">
    <name type="scientific">Nitrospirillum amazonense</name>
    <dbReference type="NCBI Taxonomy" id="28077"/>
    <lineage>
        <taxon>Bacteria</taxon>
        <taxon>Pseudomonadati</taxon>
        <taxon>Pseudomonadota</taxon>
        <taxon>Alphaproteobacteria</taxon>
        <taxon>Rhodospirillales</taxon>
        <taxon>Azospirillaceae</taxon>
        <taxon>Nitrospirillum</taxon>
    </lineage>
</organism>
<evidence type="ECO:0000256" key="5">
    <source>
        <dbReference type="ARBA" id="ARBA00022989"/>
    </source>
</evidence>
<dbReference type="PANTHER" id="PTHR43163:SF3">
    <property type="entry name" value="PEPTIDE ABC TRANSPORTER PERMEASE PROTEIN"/>
    <property type="match status" value="1"/>
</dbReference>
<feature type="transmembrane region" description="Helical" evidence="7">
    <location>
        <begin position="115"/>
        <end position="136"/>
    </location>
</feature>
<dbReference type="Pfam" id="PF19300">
    <property type="entry name" value="BPD_transp_1_N"/>
    <property type="match status" value="1"/>
</dbReference>
<accession>A0A560EL62</accession>
<feature type="transmembrane region" description="Helical" evidence="7">
    <location>
        <begin position="192"/>
        <end position="211"/>
    </location>
</feature>
<protein>
    <submittedName>
        <fullName evidence="9">Peptide/nickel transport system permease protein</fullName>
    </submittedName>
</protein>
<name>A0A560EL62_9PROT</name>
<comment type="subcellular location">
    <subcellularLocation>
        <location evidence="1 7">Cell membrane</location>
        <topology evidence="1 7">Multi-pass membrane protein</topology>
    </subcellularLocation>
</comment>
<keyword evidence="5 7" id="KW-1133">Transmembrane helix</keyword>
<feature type="domain" description="ABC transmembrane type-1" evidence="8">
    <location>
        <begin position="109"/>
        <end position="314"/>
    </location>
</feature>
<dbReference type="Pfam" id="PF00528">
    <property type="entry name" value="BPD_transp_1"/>
    <property type="match status" value="1"/>
</dbReference>
<keyword evidence="4 7" id="KW-0812">Transmembrane</keyword>
<feature type="transmembrane region" description="Helical" evidence="7">
    <location>
        <begin position="295"/>
        <end position="321"/>
    </location>
</feature>
<evidence type="ECO:0000256" key="4">
    <source>
        <dbReference type="ARBA" id="ARBA00022692"/>
    </source>
</evidence>
<dbReference type="PROSITE" id="PS50928">
    <property type="entry name" value="ABC_TM1"/>
    <property type="match status" value="1"/>
</dbReference>
<feature type="transmembrane region" description="Helical" evidence="7">
    <location>
        <begin position="253"/>
        <end position="275"/>
    </location>
</feature>
<evidence type="ECO:0000256" key="3">
    <source>
        <dbReference type="ARBA" id="ARBA00022475"/>
    </source>
</evidence>
<evidence type="ECO:0000256" key="7">
    <source>
        <dbReference type="RuleBase" id="RU363032"/>
    </source>
</evidence>
<proteinExistence type="inferred from homology"/>
<dbReference type="AlphaFoldDB" id="A0A560EL62"/>
<evidence type="ECO:0000256" key="1">
    <source>
        <dbReference type="ARBA" id="ARBA00004651"/>
    </source>
</evidence>
<dbReference type="Gene3D" id="1.10.3720.10">
    <property type="entry name" value="MetI-like"/>
    <property type="match status" value="1"/>
</dbReference>
<gene>
    <name evidence="9" type="ORF">FBZ89_13516</name>
</gene>
<evidence type="ECO:0000259" key="8">
    <source>
        <dbReference type="PROSITE" id="PS50928"/>
    </source>
</evidence>
<dbReference type="CDD" id="cd06261">
    <property type="entry name" value="TM_PBP2"/>
    <property type="match status" value="1"/>
</dbReference>
<reference evidence="9 10" key="1">
    <citation type="submission" date="2019-06" db="EMBL/GenBank/DDBJ databases">
        <title>Genomic Encyclopedia of Type Strains, Phase IV (KMG-V): Genome sequencing to study the core and pangenomes of soil and plant-associated prokaryotes.</title>
        <authorList>
            <person name="Whitman W."/>
        </authorList>
    </citation>
    <scope>NUCLEOTIDE SEQUENCE [LARGE SCALE GENOMIC DNA]</scope>
    <source>
        <strain evidence="9 10">BR 11880</strain>
    </source>
</reference>
<dbReference type="EMBL" id="VITN01000035">
    <property type="protein sequence ID" value="TWB10112.1"/>
    <property type="molecule type" value="Genomic_DNA"/>
</dbReference>
<dbReference type="InterPro" id="IPR045621">
    <property type="entry name" value="BPD_transp_1_N"/>
</dbReference>
<evidence type="ECO:0000256" key="6">
    <source>
        <dbReference type="ARBA" id="ARBA00023136"/>
    </source>
</evidence>
<sequence>MAHGTPRNHGGIAAAGRLILRRLGSALLTLLLVSLVVFTISALLPGDAAEETLGQSATPEAVAALRHQMGLDQPAHLRYAHWLGGMIKGDPGQSLVANMPVGQVIAGRLPNSLTLAGLTAAVAIPLALAIGILSALYRDTGLDRALNLMTLGMVAVPEFLVATIAVLVFSVTLRWLPSITVVREGMGWAEMLRGYAMPVMTLACVTVAQMARMTRAAIIDQLNRPYVEMALLKGLSPARVVLVHVLPNAVAPIVNAMALSLSYLLGGAVIVETIFNYPGIASLMVNAVTSRDMPLLQACAMIFCVAYLLLMLAADVCAILANPRLRGQ</sequence>
<evidence type="ECO:0000313" key="10">
    <source>
        <dbReference type="Proteomes" id="UP000319859"/>
    </source>
</evidence>
<dbReference type="RefSeq" id="WP_246172936.1">
    <property type="nucleotide sequence ID" value="NZ_VITN01000035.1"/>
</dbReference>
<dbReference type="Proteomes" id="UP000319859">
    <property type="component" value="Unassembled WGS sequence"/>
</dbReference>
<evidence type="ECO:0000313" key="9">
    <source>
        <dbReference type="EMBL" id="TWB10112.1"/>
    </source>
</evidence>